<dbReference type="GeneID" id="89335446"/>
<dbReference type="InterPro" id="IPR036922">
    <property type="entry name" value="Rieske_2Fe-2S_sf"/>
</dbReference>
<reference evidence="7 8" key="1">
    <citation type="submission" date="2024-02" db="EMBL/GenBank/DDBJ databases">
        <title>STSV induces naive adaptation in Sulfolobus.</title>
        <authorList>
            <person name="Xiang X."/>
            <person name="Song M."/>
        </authorList>
    </citation>
    <scope>NUCLEOTIDE SEQUENCE [LARGE SCALE GENOMIC DNA]</scope>
    <source>
        <strain evidence="7 8">RT2</strain>
    </source>
</reference>
<accession>A0AAX4L3R9</accession>
<proteinExistence type="predicted"/>
<comment type="cofactor">
    <cofactor evidence="5">
        <name>[2Fe-2S] cluster</name>
        <dbReference type="ChEBI" id="CHEBI:190135"/>
    </cofactor>
</comment>
<dbReference type="SUPFAM" id="SSF50022">
    <property type="entry name" value="ISP domain"/>
    <property type="match status" value="1"/>
</dbReference>
<dbReference type="Pfam" id="PF00355">
    <property type="entry name" value="Rieske"/>
    <property type="match status" value="1"/>
</dbReference>
<dbReference type="GO" id="GO:0051537">
    <property type="term" value="F:2 iron, 2 sulfur cluster binding"/>
    <property type="evidence" value="ECO:0007669"/>
    <property type="project" value="UniProtKB-KW"/>
</dbReference>
<dbReference type="GO" id="GO:0046872">
    <property type="term" value="F:metal ion binding"/>
    <property type="evidence" value="ECO:0007669"/>
    <property type="project" value="UniProtKB-KW"/>
</dbReference>
<dbReference type="PANTHER" id="PTHR21496">
    <property type="entry name" value="FERREDOXIN-RELATED"/>
    <property type="match status" value="1"/>
</dbReference>
<evidence type="ECO:0000313" key="7">
    <source>
        <dbReference type="EMBL" id="WWQ60821.1"/>
    </source>
</evidence>
<dbReference type="AlphaFoldDB" id="A0AAX4L3R9"/>
<keyword evidence="8" id="KW-1185">Reference proteome</keyword>
<dbReference type="EMBL" id="CP146016">
    <property type="protein sequence ID" value="WWQ60821.1"/>
    <property type="molecule type" value="Genomic_DNA"/>
</dbReference>
<organism evidence="7 8">
    <name type="scientific">Sulfolobus tengchongensis</name>
    <dbReference type="NCBI Taxonomy" id="207809"/>
    <lineage>
        <taxon>Archaea</taxon>
        <taxon>Thermoproteota</taxon>
        <taxon>Thermoprotei</taxon>
        <taxon>Sulfolobales</taxon>
        <taxon>Sulfolobaceae</taxon>
        <taxon>Sulfolobus</taxon>
    </lineage>
</organism>
<evidence type="ECO:0000256" key="3">
    <source>
        <dbReference type="ARBA" id="ARBA00023004"/>
    </source>
</evidence>
<keyword evidence="4" id="KW-0411">Iron-sulfur</keyword>
<protein>
    <submittedName>
        <fullName evidence="7">Rieske (2Fe-2S) protein</fullName>
    </submittedName>
</protein>
<sequence length="114" mass="13441">MLIRVCKLSDLEDKKPKKFSLKGDYEVVLIKIGNNVFAIEAYCPHKGGNMEYGDIILRDTEYVIKCHLHGYEYNLKNGKLIFNPYGDRKGRWYYSPDLRIFEVKIIDDEIYIEV</sequence>
<dbReference type="RefSeq" id="WP_338602195.1">
    <property type="nucleotide sequence ID" value="NZ_CP146016.1"/>
</dbReference>
<dbReference type="Proteomes" id="UP001432202">
    <property type="component" value="Chromosome"/>
</dbReference>
<evidence type="ECO:0000313" key="8">
    <source>
        <dbReference type="Proteomes" id="UP001432202"/>
    </source>
</evidence>
<dbReference type="Gene3D" id="2.102.10.10">
    <property type="entry name" value="Rieske [2Fe-2S] iron-sulphur domain"/>
    <property type="match status" value="1"/>
</dbReference>
<keyword evidence="2" id="KW-0479">Metal-binding</keyword>
<evidence type="ECO:0000256" key="1">
    <source>
        <dbReference type="ARBA" id="ARBA00022714"/>
    </source>
</evidence>
<evidence type="ECO:0000256" key="4">
    <source>
        <dbReference type="ARBA" id="ARBA00023014"/>
    </source>
</evidence>
<keyword evidence="1" id="KW-0001">2Fe-2S</keyword>
<name>A0AAX4L3R9_9CREN</name>
<feature type="domain" description="Rieske" evidence="6">
    <location>
        <begin position="3"/>
        <end position="112"/>
    </location>
</feature>
<evidence type="ECO:0000256" key="5">
    <source>
        <dbReference type="ARBA" id="ARBA00034078"/>
    </source>
</evidence>
<evidence type="ECO:0000259" key="6">
    <source>
        <dbReference type="PROSITE" id="PS51296"/>
    </source>
</evidence>
<evidence type="ECO:0000256" key="2">
    <source>
        <dbReference type="ARBA" id="ARBA00022723"/>
    </source>
</evidence>
<dbReference type="InterPro" id="IPR017941">
    <property type="entry name" value="Rieske_2Fe-2S"/>
</dbReference>
<gene>
    <name evidence="7" type="ORF">V6M85_01715</name>
</gene>
<dbReference type="PROSITE" id="PS51296">
    <property type="entry name" value="RIESKE"/>
    <property type="match status" value="1"/>
</dbReference>
<keyword evidence="3" id="KW-0408">Iron</keyword>
<dbReference type="PANTHER" id="PTHR21496:SF0">
    <property type="entry name" value="RIESKE DOMAIN-CONTAINING PROTEIN"/>
    <property type="match status" value="1"/>
</dbReference>